<evidence type="ECO:0000256" key="9">
    <source>
        <dbReference type="SAM" id="MobiDB-lite"/>
    </source>
</evidence>
<dbReference type="InterPro" id="IPR006691">
    <property type="entry name" value="GyrA/parC_rep"/>
</dbReference>
<dbReference type="SMART" id="SM00434">
    <property type="entry name" value="TOP4c"/>
    <property type="match status" value="1"/>
</dbReference>
<dbReference type="FunFam" id="3.90.199.10:FF:000001">
    <property type="entry name" value="DNA gyrase subunit A"/>
    <property type="match status" value="1"/>
</dbReference>
<dbReference type="PROSITE" id="PS52040">
    <property type="entry name" value="TOPO_IIA"/>
    <property type="match status" value="1"/>
</dbReference>
<dbReference type="NCBIfam" id="TIGR01063">
    <property type="entry name" value="gyrA"/>
    <property type="match status" value="1"/>
</dbReference>
<dbReference type="SUPFAM" id="SSF56719">
    <property type="entry name" value="Type II DNA topoisomerase"/>
    <property type="match status" value="1"/>
</dbReference>
<comment type="caution">
    <text evidence="11">The sequence shown here is derived from an EMBL/GenBank/DDBJ whole genome shotgun (WGS) entry which is preliminary data.</text>
</comment>
<feature type="compositionally biased region" description="Basic and acidic residues" evidence="9">
    <location>
        <begin position="835"/>
        <end position="875"/>
    </location>
</feature>
<dbReference type="InterPro" id="IPR002205">
    <property type="entry name" value="Topo_IIA_dom_A"/>
</dbReference>
<name>A0A7C1JZJ7_9CHLR</name>
<evidence type="ECO:0000256" key="2">
    <source>
        <dbReference type="ARBA" id="ARBA00008263"/>
    </source>
</evidence>
<dbReference type="GO" id="GO:0005737">
    <property type="term" value="C:cytoplasm"/>
    <property type="evidence" value="ECO:0007669"/>
    <property type="project" value="TreeGrafter"/>
</dbReference>
<dbReference type="NCBIfam" id="NF004043">
    <property type="entry name" value="PRK05560.1"/>
    <property type="match status" value="1"/>
</dbReference>
<keyword evidence="5 7" id="KW-0238">DNA-binding</keyword>
<sequence length="1004" mass="110691">MTDTNGVSTNTASNNGAPDAFIGAVRIADITQEMQTAYLDYAMSVIVARALPDVRDGLKPVHRRILYAMWHDLSLTYDKPHKKSARIVGEVLGKYHPHGDAAVYDAMVRMAQPFSLRYPLIDGQGNFGSIDGDNAAAMRYTEARLARIADLMLEDLEKETVDWHDNFDNTLREPDILPAALPNLLINGSSGIAVGMATNIPPHNLGEVVDALAYMIDHYDHVDAITTEALMRFIKGPDFPTGGILYRYREENKGEEEADAIAQGYSVGKSRLILQAKAHFEEISRGRTRIVITELPYQTNKTALLERIADLVRDGKIEGIGDLRDESDRTGMRIVIELTRSADPKAVLADLFKYTPLQQTFGMQLLALVDGQPRLLSLKRMLQLFIQHRQEIIRRRSEFDLKKAKERAHIVEGLLRALDILDEVIQTIRRSQTVETARNNLMHNFKFTELQAQAILDMQLRRLAALERKKLQEEYKELKQRIAYLEDLLANPHKVLGVIKEELLAIKQEFGDARRTQIVDRTKGTLTTTDLLPDQRVWVSLSKNGDLRRQAVSKPSASIVRQVGKDSQVALLTASTRDYLYVFSKDGRCSRIGVHEIPEEGSKKVADLTGFTGRDAITAALALPRERNGDETGFIFLVTEQGIVKRVRTEDVQSNTGSEFTVINVEEGDRLLRAFRTQGEQEVILVSAQGQSIRFNEEEVRSMGLSAGGVGGMKLKPNDRIVYAGLVDPTGELLTVTRAGFAKRSPLADYSAQGRNGGGIVTHKVTDKTGEVAAALVLPTRSESDWLVFVTARGVAKPMLAVEVPAMGRGVQGKALVELSSQDAIVAVWRIESVKGEKSEEQREESEVSRTPIDRTRSTTERSTAERSTTKRSATDGETVPLASPPPAGSGVKSGGSVKKTVTDKKSISTADKGKPANVDQQPSEARTPSPPTLNERKKKAVPPLQTPEVQTPEEATPVAFEFIEQVPEVQPGKGGKSDRGKSKLSAVVSVPEAQIKTKKKPKA</sequence>
<dbReference type="FunFam" id="3.30.1360.40:FF:000002">
    <property type="entry name" value="DNA gyrase subunit A"/>
    <property type="match status" value="1"/>
</dbReference>
<evidence type="ECO:0000256" key="7">
    <source>
        <dbReference type="PROSITE-ProRule" id="PRU01384"/>
    </source>
</evidence>
<feature type="compositionally biased region" description="Basic and acidic residues" evidence="9">
    <location>
        <begin position="901"/>
        <end position="915"/>
    </location>
</feature>
<organism evidence="11">
    <name type="scientific">Caldilinea aerophila</name>
    <dbReference type="NCBI Taxonomy" id="133453"/>
    <lineage>
        <taxon>Bacteria</taxon>
        <taxon>Bacillati</taxon>
        <taxon>Chloroflexota</taxon>
        <taxon>Caldilineae</taxon>
        <taxon>Caldilineales</taxon>
        <taxon>Caldilineaceae</taxon>
        <taxon>Caldilinea</taxon>
    </lineage>
</organism>
<dbReference type="GO" id="GO:0006265">
    <property type="term" value="P:DNA topological change"/>
    <property type="evidence" value="ECO:0007669"/>
    <property type="project" value="UniProtKB-UniRule"/>
</dbReference>
<dbReference type="FunFam" id="1.10.268.10:FF:000001">
    <property type="entry name" value="DNA gyrase subunit A"/>
    <property type="match status" value="1"/>
</dbReference>
<feature type="coiled-coil region" evidence="8">
    <location>
        <begin position="461"/>
        <end position="488"/>
    </location>
</feature>
<feature type="region of interest" description="Disordered" evidence="9">
    <location>
        <begin position="835"/>
        <end position="1004"/>
    </location>
</feature>
<accession>A0A7C1JZJ7</accession>
<dbReference type="PANTHER" id="PTHR43493:SF5">
    <property type="entry name" value="DNA GYRASE SUBUNIT A, CHLOROPLASTIC_MITOCHONDRIAL"/>
    <property type="match status" value="1"/>
</dbReference>
<evidence type="ECO:0000256" key="6">
    <source>
        <dbReference type="ARBA" id="ARBA00023235"/>
    </source>
</evidence>
<evidence type="ECO:0000256" key="5">
    <source>
        <dbReference type="ARBA" id="ARBA00023125"/>
    </source>
</evidence>
<dbReference type="AlphaFoldDB" id="A0A7C1JZJ7"/>
<dbReference type="InterPro" id="IPR050220">
    <property type="entry name" value="Type_II_DNA_Topoisomerases"/>
</dbReference>
<evidence type="ECO:0000256" key="3">
    <source>
        <dbReference type="ARBA" id="ARBA00012895"/>
    </source>
</evidence>
<dbReference type="Pfam" id="PF00521">
    <property type="entry name" value="DNA_topoisoIV"/>
    <property type="match status" value="1"/>
</dbReference>
<dbReference type="Gene3D" id="3.90.199.10">
    <property type="entry name" value="Topoisomerase II, domain 5"/>
    <property type="match status" value="1"/>
</dbReference>
<comment type="catalytic activity">
    <reaction evidence="1 7">
        <text>ATP-dependent breakage, passage and rejoining of double-stranded DNA.</text>
        <dbReference type="EC" id="5.6.2.2"/>
    </reaction>
</comment>
<feature type="domain" description="Topo IIA-type catalytic" evidence="10">
    <location>
        <begin position="51"/>
        <end position="531"/>
    </location>
</feature>
<dbReference type="Gene3D" id="3.30.1360.40">
    <property type="match status" value="1"/>
</dbReference>
<dbReference type="InterPro" id="IPR035516">
    <property type="entry name" value="Gyrase/topoIV_suA_C"/>
</dbReference>
<evidence type="ECO:0000256" key="8">
    <source>
        <dbReference type="SAM" id="Coils"/>
    </source>
</evidence>
<feature type="active site" description="O-(5'-phospho-DNA)-tyrosine intermediate" evidence="7">
    <location>
        <position position="140"/>
    </location>
</feature>
<dbReference type="InterPro" id="IPR013760">
    <property type="entry name" value="Topo_IIA-like_dom_sf"/>
</dbReference>
<reference evidence="11" key="1">
    <citation type="journal article" date="2020" name="mSystems">
        <title>Genome- and Community-Level Interaction Insights into Carbon Utilization and Element Cycling Functions of Hydrothermarchaeota in Hydrothermal Sediment.</title>
        <authorList>
            <person name="Zhou Z."/>
            <person name="Liu Y."/>
            <person name="Xu W."/>
            <person name="Pan J."/>
            <person name="Luo Z.H."/>
            <person name="Li M."/>
        </authorList>
    </citation>
    <scope>NUCLEOTIDE SEQUENCE [LARGE SCALE GENOMIC DNA]</scope>
    <source>
        <strain evidence="11">SpSt-289</strain>
    </source>
</reference>
<dbReference type="Gene3D" id="1.10.268.10">
    <property type="entry name" value="Topoisomerase, domain 3"/>
    <property type="match status" value="1"/>
</dbReference>
<comment type="similarity">
    <text evidence="2">Belongs to the type II topoisomerase GyrA/ParC subunit family.</text>
</comment>
<evidence type="ECO:0000256" key="4">
    <source>
        <dbReference type="ARBA" id="ARBA00023029"/>
    </source>
</evidence>
<evidence type="ECO:0000313" key="11">
    <source>
        <dbReference type="EMBL" id="HDX33110.1"/>
    </source>
</evidence>
<dbReference type="InterPro" id="IPR013758">
    <property type="entry name" value="Topo_IIA_A/C_ab"/>
</dbReference>
<dbReference type="NCBIfam" id="NF004044">
    <property type="entry name" value="PRK05561.1"/>
    <property type="match status" value="1"/>
</dbReference>
<dbReference type="GO" id="GO:0034335">
    <property type="term" value="F:DNA negative supercoiling activity"/>
    <property type="evidence" value="ECO:0007669"/>
    <property type="project" value="UniProtKB-ARBA"/>
</dbReference>
<keyword evidence="4 7" id="KW-0799">Topoisomerase</keyword>
<gene>
    <name evidence="11" type="primary">gyrA</name>
    <name evidence="11" type="ORF">ENQ20_16720</name>
</gene>
<dbReference type="GO" id="GO:0009330">
    <property type="term" value="C:DNA topoisomerase type II (double strand cut, ATP-hydrolyzing) complex"/>
    <property type="evidence" value="ECO:0007669"/>
    <property type="project" value="TreeGrafter"/>
</dbReference>
<dbReference type="GO" id="GO:0003677">
    <property type="term" value="F:DNA binding"/>
    <property type="evidence" value="ECO:0007669"/>
    <property type="project" value="UniProtKB-UniRule"/>
</dbReference>
<dbReference type="Pfam" id="PF03989">
    <property type="entry name" value="DNA_gyraseA_C"/>
    <property type="match status" value="5"/>
</dbReference>
<dbReference type="PANTHER" id="PTHR43493">
    <property type="entry name" value="DNA GYRASE/TOPOISOMERASE SUBUNIT A"/>
    <property type="match status" value="1"/>
</dbReference>
<feature type="compositionally biased region" description="Low complexity" evidence="9">
    <location>
        <begin position="889"/>
        <end position="900"/>
    </location>
</feature>
<dbReference type="EMBL" id="DSMG01000174">
    <property type="protein sequence ID" value="HDX33110.1"/>
    <property type="molecule type" value="Genomic_DNA"/>
</dbReference>
<evidence type="ECO:0000259" key="10">
    <source>
        <dbReference type="PROSITE" id="PS52040"/>
    </source>
</evidence>
<evidence type="ECO:0000256" key="1">
    <source>
        <dbReference type="ARBA" id="ARBA00000185"/>
    </source>
</evidence>
<proteinExistence type="inferred from homology"/>
<dbReference type="CDD" id="cd00187">
    <property type="entry name" value="TOP4c"/>
    <property type="match status" value="1"/>
</dbReference>
<dbReference type="GO" id="GO:0005524">
    <property type="term" value="F:ATP binding"/>
    <property type="evidence" value="ECO:0007669"/>
    <property type="project" value="InterPro"/>
</dbReference>
<protein>
    <recommendedName>
        <fullName evidence="3">DNA topoisomerase (ATP-hydrolyzing)</fullName>
        <ecNumber evidence="3">5.6.2.2</ecNumber>
    </recommendedName>
</protein>
<keyword evidence="8" id="KW-0175">Coiled coil</keyword>
<keyword evidence="6 7" id="KW-0413">Isomerase</keyword>
<dbReference type="EC" id="5.6.2.2" evidence="3"/>
<dbReference type="InterPro" id="IPR013757">
    <property type="entry name" value="Topo_IIA_A_a_sf"/>
</dbReference>
<dbReference type="SUPFAM" id="SSF101904">
    <property type="entry name" value="GyrA/ParC C-terminal domain-like"/>
    <property type="match status" value="1"/>
</dbReference>
<dbReference type="Gene3D" id="2.120.10.90">
    <property type="entry name" value="DNA gyrase/topoisomerase IV, subunit A, C-terminal"/>
    <property type="match status" value="1"/>
</dbReference>